<dbReference type="PANTHER" id="PTHR30055:SF234">
    <property type="entry name" value="HTH-TYPE TRANSCRIPTIONAL REGULATOR BETI"/>
    <property type="match status" value="1"/>
</dbReference>
<dbReference type="Pfam" id="PF14246">
    <property type="entry name" value="TetR_C_7"/>
    <property type="match status" value="1"/>
</dbReference>
<evidence type="ECO:0000259" key="5">
    <source>
        <dbReference type="PROSITE" id="PS50977"/>
    </source>
</evidence>
<dbReference type="AlphaFoldDB" id="A0A240E5S2"/>
<dbReference type="PROSITE" id="PS01081">
    <property type="entry name" value="HTH_TETR_1"/>
    <property type="match status" value="1"/>
</dbReference>
<sequence>MGLNSEIDINRDHQNHSSDISISVSQRKRRKEARPQEIIEAAFRIFSVHGYAAATMMQIAKEAGVAKGTLFLYFPTKEALFRAVIHAFSKQYRLNLEQISDQSEVSVEQCLQAVLLETARQLQDPKTTALIRLMLAEATTFPDLAATWHEEMTDKVWKAFDQLFLNTWGGSNNNIDLYRFVLTGPLISAMLYRMLFQHLPVAMPDLEQLAKQYTHILLSAMQNIQLSDTE</sequence>
<dbReference type="PROSITE" id="PS50977">
    <property type="entry name" value="HTH_TETR_2"/>
    <property type="match status" value="1"/>
</dbReference>
<dbReference type="Gene3D" id="1.10.357.10">
    <property type="entry name" value="Tetracycline Repressor, domain 2"/>
    <property type="match status" value="1"/>
</dbReference>
<feature type="domain" description="HTH tetR-type" evidence="5">
    <location>
        <begin position="32"/>
        <end position="92"/>
    </location>
</feature>
<keyword evidence="7" id="KW-1185">Reference proteome</keyword>
<dbReference type="InterPro" id="IPR009057">
    <property type="entry name" value="Homeodomain-like_sf"/>
</dbReference>
<dbReference type="Proteomes" id="UP000219042">
    <property type="component" value="Unassembled WGS sequence"/>
</dbReference>
<dbReference type="InterPro" id="IPR050109">
    <property type="entry name" value="HTH-type_TetR-like_transc_reg"/>
</dbReference>
<dbReference type="InterPro" id="IPR023772">
    <property type="entry name" value="DNA-bd_HTH_TetR-type_CS"/>
</dbReference>
<keyword evidence="3" id="KW-0804">Transcription</keyword>
<evidence type="ECO:0000313" key="7">
    <source>
        <dbReference type="Proteomes" id="UP000219042"/>
    </source>
</evidence>
<name>A0A240E5S2_9GAMM</name>
<evidence type="ECO:0000256" key="4">
    <source>
        <dbReference type="PROSITE-ProRule" id="PRU00335"/>
    </source>
</evidence>
<proteinExistence type="predicted"/>
<dbReference type="InterPro" id="IPR036271">
    <property type="entry name" value="Tet_transcr_reg_TetR-rel_C_sf"/>
</dbReference>
<accession>A0A240E5S2</accession>
<keyword evidence="2 4" id="KW-0238">DNA-binding</keyword>
<evidence type="ECO:0000256" key="3">
    <source>
        <dbReference type="ARBA" id="ARBA00023163"/>
    </source>
</evidence>
<dbReference type="InterPro" id="IPR001647">
    <property type="entry name" value="HTH_TetR"/>
</dbReference>
<evidence type="ECO:0000256" key="1">
    <source>
        <dbReference type="ARBA" id="ARBA00023015"/>
    </source>
</evidence>
<evidence type="ECO:0000313" key="6">
    <source>
        <dbReference type="EMBL" id="SNX43871.1"/>
    </source>
</evidence>
<gene>
    <name evidence="6" type="ORF">SAMN05421731_10227</name>
</gene>
<reference evidence="7" key="1">
    <citation type="submission" date="2016-09" db="EMBL/GenBank/DDBJ databases">
        <authorList>
            <person name="Varghese N."/>
            <person name="Submissions S."/>
        </authorList>
    </citation>
    <scope>NUCLEOTIDE SEQUENCE [LARGE SCALE GENOMIC DNA]</scope>
    <source>
        <strain evidence="7">ANC 4466</strain>
    </source>
</reference>
<keyword evidence="1" id="KW-0805">Transcription regulation</keyword>
<dbReference type="GO" id="GO:0000976">
    <property type="term" value="F:transcription cis-regulatory region binding"/>
    <property type="evidence" value="ECO:0007669"/>
    <property type="project" value="TreeGrafter"/>
</dbReference>
<organism evidence="6 7">
    <name type="scientific">Acinetobacter puyangensis</name>
    <dbReference type="NCBI Taxonomy" id="1096779"/>
    <lineage>
        <taxon>Bacteria</taxon>
        <taxon>Pseudomonadati</taxon>
        <taxon>Pseudomonadota</taxon>
        <taxon>Gammaproteobacteria</taxon>
        <taxon>Moraxellales</taxon>
        <taxon>Moraxellaceae</taxon>
        <taxon>Acinetobacter</taxon>
    </lineage>
</organism>
<dbReference type="GO" id="GO:0003700">
    <property type="term" value="F:DNA-binding transcription factor activity"/>
    <property type="evidence" value="ECO:0007669"/>
    <property type="project" value="TreeGrafter"/>
</dbReference>
<dbReference type="InterPro" id="IPR039536">
    <property type="entry name" value="TetR_C_Proteobacteria"/>
</dbReference>
<dbReference type="SUPFAM" id="SSF46689">
    <property type="entry name" value="Homeodomain-like"/>
    <property type="match status" value="1"/>
</dbReference>
<dbReference type="Pfam" id="PF00440">
    <property type="entry name" value="TetR_N"/>
    <property type="match status" value="1"/>
</dbReference>
<dbReference type="PRINTS" id="PR00455">
    <property type="entry name" value="HTHTETR"/>
</dbReference>
<feature type="DNA-binding region" description="H-T-H motif" evidence="4">
    <location>
        <begin position="55"/>
        <end position="74"/>
    </location>
</feature>
<dbReference type="EMBL" id="OANT01000002">
    <property type="protein sequence ID" value="SNX43871.1"/>
    <property type="molecule type" value="Genomic_DNA"/>
</dbReference>
<protein>
    <submittedName>
        <fullName evidence="6">Transcriptional regulator, TetR family</fullName>
    </submittedName>
</protein>
<dbReference type="PANTHER" id="PTHR30055">
    <property type="entry name" value="HTH-TYPE TRANSCRIPTIONAL REGULATOR RUTR"/>
    <property type="match status" value="1"/>
</dbReference>
<dbReference type="RefSeq" id="WP_097078166.1">
    <property type="nucleotide sequence ID" value="NZ_BAABHT010000010.1"/>
</dbReference>
<dbReference type="SUPFAM" id="SSF48498">
    <property type="entry name" value="Tetracyclin repressor-like, C-terminal domain"/>
    <property type="match status" value="1"/>
</dbReference>
<evidence type="ECO:0000256" key="2">
    <source>
        <dbReference type="ARBA" id="ARBA00023125"/>
    </source>
</evidence>
<dbReference type="OrthoDB" id="8535430at2"/>